<evidence type="ECO:0000313" key="4">
    <source>
        <dbReference type="Proteomes" id="UP000248553"/>
    </source>
</evidence>
<evidence type="ECO:0000259" key="2">
    <source>
        <dbReference type="Pfam" id="PF13590"/>
    </source>
</evidence>
<dbReference type="Gene3D" id="3.30.160.670">
    <property type="match status" value="1"/>
</dbReference>
<comment type="caution">
    <text evidence="3">The sequence shown here is derived from an EMBL/GenBank/DDBJ whole genome shotgun (WGS) entry which is preliminary data.</text>
</comment>
<reference evidence="4" key="1">
    <citation type="submission" date="2018-05" db="EMBL/GenBank/DDBJ databases">
        <authorList>
            <person name="Nie L."/>
        </authorList>
    </citation>
    <scope>NUCLEOTIDE SEQUENCE [LARGE SCALE GENOMIC DNA]</scope>
    <source>
        <strain evidence="4">NL</strain>
    </source>
</reference>
<gene>
    <name evidence="3" type="ORF">DLM85_09715</name>
</gene>
<proteinExistence type="predicted"/>
<feature type="domain" description="DUF4136" evidence="2">
    <location>
        <begin position="58"/>
        <end position="228"/>
    </location>
</feature>
<dbReference type="InterPro" id="IPR025411">
    <property type="entry name" value="DUF4136"/>
</dbReference>
<sequence>MRSPDCGRAAAARPQPIGRKRGRRRTYHSPTATDMQRHSITALLLLLLGWLGACSSVNVQEQANVDYAQYRTYAWAETEVKTDNTQGPALRSQLQDNVLRPAIEGELAKRGLTPATTGKPDLYLTYHLYVEQAERTVANPPNPAVPISYPYLVSYRGAIIPVNYTRWYQAPSGYRTETYQEGMLVLDFIDARSNNMIWRGSVSDAVNNPARAGERFAESARDILDKFPVKEQK</sequence>
<dbReference type="Proteomes" id="UP000248553">
    <property type="component" value="Unassembled WGS sequence"/>
</dbReference>
<name>A0A328BME6_9BACT</name>
<evidence type="ECO:0000313" key="3">
    <source>
        <dbReference type="EMBL" id="RAK68293.1"/>
    </source>
</evidence>
<feature type="compositionally biased region" description="Basic residues" evidence="1">
    <location>
        <begin position="18"/>
        <end position="27"/>
    </location>
</feature>
<keyword evidence="4" id="KW-1185">Reference proteome</keyword>
<accession>A0A328BME6</accession>
<dbReference type="EMBL" id="QHKM01000002">
    <property type="protein sequence ID" value="RAK68293.1"/>
    <property type="molecule type" value="Genomic_DNA"/>
</dbReference>
<protein>
    <recommendedName>
        <fullName evidence="2">DUF4136 domain-containing protein</fullName>
    </recommendedName>
</protein>
<evidence type="ECO:0000256" key="1">
    <source>
        <dbReference type="SAM" id="MobiDB-lite"/>
    </source>
</evidence>
<dbReference type="Pfam" id="PF13590">
    <property type="entry name" value="DUF4136"/>
    <property type="match status" value="1"/>
</dbReference>
<dbReference type="OrthoDB" id="118896at2"/>
<dbReference type="AlphaFoldDB" id="A0A328BME6"/>
<organism evidence="3 4">
    <name type="scientific">Hymenobacter edaphi</name>
    <dbReference type="NCBI Taxonomy" id="2211146"/>
    <lineage>
        <taxon>Bacteria</taxon>
        <taxon>Pseudomonadati</taxon>
        <taxon>Bacteroidota</taxon>
        <taxon>Cytophagia</taxon>
        <taxon>Cytophagales</taxon>
        <taxon>Hymenobacteraceae</taxon>
        <taxon>Hymenobacter</taxon>
    </lineage>
</organism>
<feature type="region of interest" description="Disordered" evidence="1">
    <location>
        <begin position="1"/>
        <end position="33"/>
    </location>
</feature>